<dbReference type="InterPro" id="IPR036869">
    <property type="entry name" value="J_dom_sf"/>
</dbReference>
<feature type="compositionally biased region" description="Basic and acidic residues" evidence="2">
    <location>
        <begin position="642"/>
        <end position="667"/>
    </location>
</feature>
<feature type="region of interest" description="Disordered" evidence="2">
    <location>
        <begin position="277"/>
        <end position="353"/>
    </location>
</feature>
<gene>
    <name evidence="4" type="ORF">MQE35_13030</name>
</gene>
<evidence type="ECO:0000256" key="1">
    <source>
        <dbReference type="SAM" id="Coils"/>
    </source>
</evidence>
<keyword evidence="1" id="KW-0175">Coiled coil</keyword>
<feature type="compositionally biased region" description="Basic and acidic residues" evidence="2">
    <location>
        <begin position="106"/>
        <end position="129"/>
    </location>
</feature>
<dbReference type="KEGG" id="fbm:MQE35_13030"/>
<dbReference type="PANTHER" id="PTHR24074">
    <property type="entry name" value="CO-CHAPERONE PROTEIN DJLA"/>
    <property type="match status" value="1"/>
</dbReference>
<feature type="region of interest" description="Disordered" evidence="2">
    <location>
        <begin position="642"/>
        <end position="681"/>
    </location>
</feature>
<dbReference type="InterPro" id="IPR018253">
    <property type="entry name" value="DnaJ_domain_CS"/>
</dbReference>
<dbReference type="SUPFAM" id="SSF46565">
    <property type="entry name" value="Chaperone J-domain"/>
    <property type="match status" value="1"/>
</dbReference>
<dbReference type="InterPro" id="IPR050817">
    <property type="entry name" value="DjlA_DnaK_co-chaperone"/>
</dbReference>
<dbReference type="PROSITE" id="PS00636">
    <property type="entry name" value="DNAJ_1"/>
    <property type="match status" value="1"/>
</dbReference>
<protein>
    <submittedName>
        <fullName evidence="4">DnaJ domain-containing protein</fullName>
    </submittedName>
</protein>
<dbReference type="AlphaFoldDB" id="A0A9E6ZZD5"/>
<organism evidence="4 5">
    <name type="scientific">Abyssalbus ytuae</name>
    <dbReference type="NCBI Taxonomy" id="2926907"/>
    <lineage>
        <taxon>Bacteria</taxon>
        <taxon>Pseudomonadati</taxon>
        <taxon>Bacteroidota</taxon>
        <taxon>Flavobacteriia</taxon>
        <taxon>Flavobacteriales</taxon>
        <taxon>Flavobacteriaceae</taxon>
        <taxon>Abyssalbus</taxon>
    </lineage>
</organism>
<sequence length="681" mass="80870">MAKINYEKKYYEILGVKPTSDDDDIKKAYKKAALRYHPDRNQNNLAEATEKFKEIGEAYEILSDPETRKNYDRGRRHGSMNPTYSDPTNIFQHFAGPSGFSQEGKSQQDRQDRNNAKTNVKSENEEKEKLKKRIEELERFLEREKIIDKIGKTRDEIKGEIEKIKNIGSLKVYYKDSSDVQSLSSKEEDLFREISGYNDSLKKIAESKLRIEVSLDSYHNNYRKEYSDKEFQLSSEEKINYLKTIEKLYDELGKNARELSQQYEKCNSAYMRLNEKVTELETQRMQTERQEKEREKLERERQGKEREKLEKERQGKEREKQERERQERERQEKERQEKEREKQERERQEKEKERENIINRIEKKIDSIKESKLLKPDDFPETSGYNRTEAEDALHSVTLEYKFLLNSDDVQELKRRTEDRLMYVEIEVSFSKSHPELDRSISDLQFYEQKLDEIISNMRFTNVSLETYSARMNKKRKEVHQEYAKLDEEIAQKTAALHEIKSDISTEGRKIMRGLGVLKEGEVPRYKVFEGVDISQVPEKIMEKGREFHQELNSTIEKIENDIAKLDKDYKAIGIGNTDDASPKFAKEIKDRIDSLKEKIERAGDFKEKLEDLFEEMTIHHHKLSPKRVDLLTDIKEFRESLGKKGHDMHNFTESQVHMRPDVERSKPSTKLPSRPLSPHR</sequence>
<name>A0A9E6ZZD5_9FLAO</name>
<feature type="compositionally biased region" description="Polar residues" evidence="2">
    <location>
        <begin position="80"/>
        <end position="91"/>
    </location>
</feature>
<dbReference type="Pfam" id="PF00226">
    <property type="entry name" value="DnaJ"/>
    <property type="match status" value="1"/>
</dbReference>
<evidence type="ECO:0000313" key="4">
    <source>
        <dbReference type="EMBL" id="UOB16656.1"/>
    </source>
</evidence>
<evidence type="ECO:0000256" key="2">
    <source>
        <dbReference type="SAM" id="MobiDB-lite"/>
    </source>
</evidence>
<dbReference type="SMART" id="SM00271">
    <property type="entry name" value="DnaJ"/>
    <property type="match status" value="1"/>
</dbReference>
<accession>A0A9E6ZZD5</accession>
<feature type="coiled-coil region" evidence="1">
    <location>
        <begin position="469"/>
        <end position="503"/>
    </location>
</feature>
<dbReference type="Gene3D" id="1.10.287.110">
    <property type="entry name" value="DnaJ domain"/>
    <property type="match status" value="1"/>
</dbReference>
<proteinExistence type="predicted"/>
<dbReference type="RefSeq" id="WP_255841883.1">
    <property type="nucleotide sequence ID" value="NZ_CP094358.1"/>
</dbReference>
<dbReference type="CDD" id="cd06257">
    <property type="entry name" value="DnaJ"/>
    <property type="match status" value="1"/>
</dbReference>
<dbReference type="EMBL" id="CP094358">
    <property type="protein sequence ID" value="UOB16656.1"/>
    <property type="molecule type" value="Genomic_DNA"/>
</dbReference>
<feature type="domain" description="J" evidence="3">
    <location>
        <begin position="9"/>
        <end position="75"/>
    </location>
</feature>
<dbReference type="PROSITE" id="PS50076">
    <property type="entry name" value="DNAJ_2"/>
    <property type="match status" value="1"/>
</dbReference>
<dbReference type="PRINTS" id="PR00625">
    <property type="entry name" value="JDOMAIN"/>
</dbReference>
<dbReference type="InterPro" id="IPR001623">
    <property type="entry name" value="DnaJ_domain"/>
</dbReference>
<feature type="region of interest" description="Disordered" evidence="2">
    <location>
        <begin position="65"/>
        <end position="129"/>
    </location>
</feature>
<evidence type="ECO:0000313" key="5">
    <source>
        <dbReference type="Proteomes" id="UP000831290"/>
    </source>
</evidence>
<evidence type="ECO:0000259" key="3">
    <source>
        <dbReference type="PROSITE" id="PS50076"/>
    </source>
</evidence>
<dbReference type="Proteomes" id="UP000831290">
    <property type="component" value="Chromosome"/>
</dbReference>
<keyword evidence="5" id="KW-1185">Reference proteome</keyword>
<feature type="coiled-coil region" evidence="1">
    <location>
        <begin position="549"/>
        <end position="616"/>
    </location>
</feature>
<reference evidence="4" key="1">
    <citation type="submission" date="2022-03" db="EMBL/GenBank/DDBJ databases">
        <title>Description of Abyssus ytuae gen. nov., sp. nov., a novel member of the family Flavobacteriaceae isolated from the sediment of Mariana Trench.</title>
        <authorList>
            <person name="Zhang J."/>
            <person name="Xu X."/>
        </authorList>
    </citation>
    <scope>NUCLEOTIDE SEQUENCE</scope>
    <source>
        <strain evidence="4">MT3330</strain>
    </source>
</reference>